<reference evidence="1 2" key="1">
    <citation type="journal article" date="2011" name="Front. Microbiol.">
        <title>Genomic signatures of strain selection and enhancement in Bacillus atrophaeus var. globigii, a historical biowarfare simulant.</title>
        <authorList>
            <person name="Gibbons H.S."/>
            <person name="Broomall S.M."/>
            <person name="McNew L.A."/>
            <person name="Daligault H."/>
            <person name="Chapman C."/>
            <person name="Bruce D."/>
            <person name="Karavis M."/>
            <person name="Krepps M."/>
            <person name="McGregor P.A."/>
            <person name="Hong C."/>
            <person name="Park K.H."/>
            <person name="Akmal A."/>
            <person name="Feldman A."/>
            <person name="Lin J.S."/>
            <person name="Chang W.E."/>
            <person name="Higgs B.W."/>
            <person name="Demirev P."/>
            <person name="Lindquist J."/>
            <person name="Liem A."/>
            <person name="Fochler E."/>
            <person name="Read T.D."/>
            <person name="Tapia R."/>
            <person name="Johnson S."/>
            <person name="Bishop-Lilly K.A."/>
            <person name="Detter C."/>
            <person name="Han C."/>
            <person name="Sozhamannan S."/>
            <person name="Rosenzweig C.N."/>
            <person name="Skowronski E.W."/>
        </authorList>
    </citation>
    <scope>NUCLEOTIDE SEQUENCE [LARGE SCALE GENOMIC DNA]</scope>
    <source>
        <strain evidence="1 2">GYP-17</strain>
    </source>
</reference>
<dbReference type="RefSeq" id="WP_126775684.1">
    <property type="nucleotide sequence ID" value="NZ_PIPM01000001.1"/>
</dbReference>
<sequence length="82" mass="9249">MTRIRFFALLRERLGVSEWHYAQEKPVDVEALIRILKAESLAWETELNAQEVLVAVNQALVERSFIVNPGDEVALFPPVTGG</sequence>
<dbReference type="OrthoDB" id="9801945at2"/>
<dbReference type="Gene3D" id="3.10.20.30">
    <property type="match status" value="1"/>
</dbReference>
<evidence type="ECO:0000313" key="1">
    <source>
        <dbReference type="EMBL" id="RUO36372.1"/>
    </source>
</evidence>
<proteinExistence type="predicted"/>
<protein>
    <submittedName>
        <fullName evidence="1">Molybdopterin synthase sulfur carrier subunit</fullName>
    </submittedName>
</protein>
<dbReference type="SUPFAM" id="SSF54285">
    <property type="entry name" value="MoaD/ThiS"/>
    <property type="match status" value="1"/>
</dbReference>
<dbReference type="Proteomes" id="UP000288405">
    <property type="component" value="Unassembled WGS sequence"/>
</dbReference>
<evidence type="ECO:0000313" key="2">
    <source>
        <dbReference type="Proteomes" id="UP000288405"/>
    </source>
</evidence>
<dbReference type="EMBL" id="PIPM01000001">
    <property type="protein sequence ID" value="RUO36372.1"/>
    <property type="molecule type" value="Genomic_DNA"/>
</dbReference>
<organism evidence="1 2">
    <name type="scientific">Aliidiomarina sanyensis</name>
    <dbReference type="NCBI Taxonomy" id="1249555"/>
    <lineage>
        <taxon>Bacteria</taxon>
        <taxon>Pseudomonadati</taxon>
        <taxon>Pseudomonadota</taxon>
        <taxon>Gammaproteobacteria</taxon>
        <taxon>Alteromonadales</taxon>
        <taxon>Idiomarinaceae</taxon>
        <taxon>Aliidiomarina</taxon>
    </lineage>
</organism>
<name>A0A432WRD6_9GAMM</name>
<keyword evidence="2" id="KW-1185">Reference proteome</keyword>
<dbReference type="AlphaFoldDB" id="A0A432WRD6"/>
<dbReference type="Pfam" id="PF02597">
    <property type="entry name" value="ThiS"/>
    <property type="match status" value="1"/>
</dbReference>
<dbReference type="InterPro" id="IPR003749">
    <property type="entry name" value="ThiS/MoaD-like"/>
</dbReference>
<dbReference type="InterPro" id="IPR016155">
    <property type="entry name" value="Mopterin_synth/thiamin_S_b"/>
</dbReference>
<accession>A0A432WRD6</accession>
<gene>
    <name evidence="1" type="primary">moaD</name>
    <name evidence="1" type="ORF">CWE11_00695</name>
</gene>
<dbReference type="CDD" id="cd00754">
    <property type="entry name" value="Ubl_MoaD"/>
    <property type="match status" value="1"/>
</dbReference>
<comment type="caution">
    <text evidence="1">The sequence shown here is derived from an EMBL/GenBank/DDBJ whole genome shotgun (WGS) entry which is preliminary data.</text>
</comment>
<dbReference type="InterPro" id="IPR012675">
    <property type="entry name" value="Beta-grasp_dom_sf"/>
</dbReference>